<accession>A0A1I5JHF3</accession>
<protein>
    <submittedName>
        <fullName evidence="1">Uncharacterized protein</fullName>
    </submittedName>
</protein>
<evidence type="ECO:0000313" key="1">
    <source>
        <dbReference type="EMBL" id="SFO71796.1"/>
    </source>
</evidence>
<name>A0A1I5JHF3_9GAMM</name>
<gene>
    <name evidence="1" type="ORF">SAMN03084138_00177</name>
</gene>
<evidence type="ECO:0000313" key="2">
    <source>
        <dbReference type="Proteomes" id="UP000182692"/>
    </source>
</evidence>
<dbReference type="EMBL" id="FOWR01000001">
    <property type="protein sequence ID" value="SFO71796.1"/>
    <property type="molecule type" value="Genomic_DNA"/>
</dbReference>
<reference evidence="1 2" key="1">
    <citation type="submission" date="2016-10" db="EMBL/GenBank/DDBJ databases">
        <authorList>
            <person name="de Groot N.N."/>
        </authorList>
    </citation>
    <scope>NUCLEOTIDE SEQUENCE [LARGE SCALE GENOMIC DNA]</scope>
    <source>
        <strain evidence="1 2">DSM 15893</strain>
    </source>
</reference>
<dbReference type="RefSeq" id="WP_017010823.1">
    <property type="nucleotide sequence ID" value="NZ_FOWR01000001.1"/>
</dbReference>
<sequence length="94" mass="11196">MSVKQFLRSMNQKLAGKLTQSSEFRERMWIVNVRESTLKNEAFVVSEDSFSEPMQWMRRQNYSEYMIDELNQLRLSQSINFTVGNAEHCILRVK</sequence>
<proteinExistence type="predicted"/>
<dbReference type="GeneID" id="35873591"/>
<dbReference type="Proteomes" id="UP000182692">
    <property type="component" value="Unassembled WGS sequence"/>
</dbReference>
<organism evidence="1 2">
    <name type="scientific">Enterovibrio norvegicus DSM 15893</name>
    <dbReference type="NCBI Taxonomy" id="1121869"/>
    <lineage>
        <taxon>Bacteria</taxon>
        <taxon>Pseudomonadati</taxon>
        <taxon>Pseudomonadota</taxon>
        <taxon>Gammaproteobacteria</taxon>
        <taxon>Vibrionales</taxon>
        <taxon>Vibrionaceae</taxon>
        <taxon>Enterovibrio</taxon>
    </lineage>
</organism>
<dbReference type="STRING" id="1121869.SAMN03084138_00177"/>
<dbReference type="AlphaFoldDB" id="A0A1I5JHF3"/>
<dbReference type="OrthoDB" id="6215270at2"/>